<protein>
    <submittedName>
        <fullName evidence="1">Uncharacterized protein</fullName>
    </submittedName>
</protein>
<reference evidence="2" key="1">
    <citation type="submission" date="2012-07" db="EMBL/GenBank/DDBJ databases">
        <title>Genome of the Chinese tree shrew, a rising model animal genetically related to primates.</title>
        <authorList>
            <person name="Zhang G."/>
            <person name="Fan Y."/>
            <person name="Yao Y."/>
            <person name="Huang Z."/>
        </authorList>
    </citation>
    <scope>NUCLEOTIDE SEQUENCE [LARGE SCALE GENOMIC DNA]</scope>
</reference>
<dbReference type="EMBL" id="KB320486">
    <property type="protein sequence ID" value="ELW70691.1"/>
    <property type="molecule type" value="Genomic_DNA"/>
</dbReference>
<dbReference type="InParanoid" id="L9L6S6"/>
<evidence type="ECO:0000313" key="1">
    <source>
        <dbReference type="EMBL" id="ELW70691.1"/>
    </source>
</evidence>
<accession>L9L6S6</accession>
<dbReference type="Proteomes" id="UP000011518">
    <property type="component" value="Unassembled WGS sequence"/>
</dbReference>
<name>L9L6S6_TUPCH</name>
<organism evidence="1 2">
    <name type="scientific">Tupaia chinensis</name>
    <name type="common">Chinese tree shrew</name>
    <name type="synonym">Tupaia belangeri chinensis</name>
    <dbReference type="NCBI Taxonomy" id="246437"/>
    <lineage>
        <taxon>Eukaryota</taxon>
        <taxon>Metazoa</taxon>
        <taxon>Chordata</taxon>
        <taxon>Craniata</taxon>
        <taxon>Vertebrata</taxon>
        <taxon>Euteleostomi</taxon>
        <taxon>Mammalia</taxon>
        <taxon>Eutheria</taxon>
        <taxon>Euarchontoglires</taxon>
        <taxon>Scandentia</taxon>
        <taxon>Tupaiidae</taxon>
        <taxon>Tupaia</taxon>
    </lineage>
</organism>
<evidence type="ECO:0000313" key="2">
    <source>
        <dbReference type="Proteomes" id="UP000011518"/>
    </source>
</evidence>
<reference evidence="2" key="2">
    <citation type="journal article" date="2013" name="Nat. Commun.">
        <title>Genome of the Chinese tree shrew.</title>
        <authorList>
            <person name="Fan Y."/>
            <person name="Huang Z.Y."/>
            <person name="Cao C.C."/>
            <person name="Chen C.S."/>
            <person name="Chen Y.X."/>
            <person name="Fan D.D."/>
            <person name="He J."/>
            <person name="Hou H.L."/>
            <person name="Hu L."/>
            <person name="Hu X.T."/>
            <person name="Jiang X.T."/>
            <person name="Lai R."/>
            <person name="Lang Y.S."/>
            <person name="Liang B."/>
            <person name="Liao S.G."/>
            <person name="Mu D."/>
            <person name="Ma Y.Y."/>
            <person name="Niu Y.Y."/>
            <person name="Sun X.Q."/>
            <person name="Xia J.Q."/>
            <person name="Xiao J."/>
            <person name="Xiong Z.Q."/>
            <person name="Xu L."/>
            <person name="Yang L."/>
            <person name="Zhang Y."/>
            <person name="Zhao W."/>
            <person name="Zhao X.D."/>
            <person name="Zheng Y.T."/>
            <person name="Zhou J.M."/>
            <person name="Zhu Y.B."/>
            <person name="Zhang G.J."/>
            <person name="Wang J."/>
            <person name="Yao Y.G."/>
        </authorList>
    </citation>
    <scope>NUCLEOTIDE SEQUENCE [LARGE SCALE GENOMIC DNA]</scope>
</reference>
<proteinExistence type="predicted"/>
<keyword evidence="2" id="KW-1185">Reference proteome</keyword>
<sequence>MTSANPLLPFQLLLKHCRQVLRVLVACSSFQKASCSHSSWQASPVLVKRCFIPAEEYLNASTFPTVYATVPGPRSSRKTMRD</sequence>
<dbReference type="AlphaFoldDB" id="L9L6S6"/>
<gene>
    <name evidence="1" type="ORF">TREES_T100016652</name>
</gene>